<organism evidence="1 2">
    <name type="scientific">Lupinus angustifolius</name>
    <name type="common">Narrow-leaved blue lupine</name>
    <dbReference type="NCBI Taxonomy" id="3871"/>
    <lineage>
        <taxon>Eukaryota</taxon>
        <taxon>Viridiplantae</taxon>
        <taxon>Streptophyta</taxon>
        <taxon>Embryophyta</taxon>
        <taxon>Tracheophyta</taxon>
        <taxon>Spermatophyta</taxon>
        <taxon>Magnoliopsida</taxon>
        <taxon>eudicotyledons</taxon>
        <taxon>Gunneridae</taxon>
        <taxon>Pentapetalae</taxon>
        <taxon>rosids</taxon>
        <taxon>fabids</taxon>
        <taxon>Fabales</taxon>
        <taxon>Fabaceae</taxon>
        <taxon>Papilionoideae</taxon>
        <taxon>50 kb inversion clade</taxon>
        <taxon>genistoids sensu lato</taxon>
        <taxon>core genistoids</taxon>
        <taxon>Genisteae</taxon>
        <taxon>Lupinus</taxon>
    </lineage>
</organism>
<protein>
    <submittedName>
        <fullName evidence="1">Uncharacterized protein</fullName>
    </submittedName>
</protein>
<keyword evidence="2" id="KW-1185">Reference proteome</keyword>
<evidence type="ECO:0000313" key="2">
    <source>
        <dbReference type="Proteomes" id="UP000188354"/>
    </source>
</evidence>
<accession>A0A4P1QQB5</accession>
<dbReference type="Gramene" id="OIV92281">
    <property type="protein sequence ID" value="OIV92281"/>
    <property type="gene ID" value="TanjilG_00299"/>
</dbReference>
<reference evidence="1 2" key="1">
    <citation type="journal article" date="2017" name="Plant Biotechnol. J.">
        <title>A comprehensive draft genome sequence for lupin (Lupinus angustifolius), an emerging health food: insights into plant-microbe interactions and legume evolution.</title>
        <authorList>
            <person name="Hane J.K."/>
            <person name="Ming Y."/>
            <person name="Kamphuis L.G."/>
            <person name="Nelson M.N."/>
            <person name="Garg G."/>
            <person name="Atkins C.A."/>
            <person name="Bayer P.E."/>
            <person name="Bravo A."/>
            <person name="Bringans S."/>
            <person name="Cannon S."/>
            <person name="Edwards D."/>
            <person name="Foley R."/>
            <person name="Gao L.L."/>
            <person name="Harrison M.J."/>
            <person name="Huang W."/>
            <person name="Hurgobin B."/>
            <person name="Li S."/>
            <person name="Liu C.W."/>
            <person name="McGrath A."/>
            <person name="Morahan G."/>
            <person name="Murray J."/>
            <person name="Weller J."/>
            <person name="Jian J."/>
            <person name="Singh K.B."/>
        </authorList>
    </citation>
    <scope>NUCLEOTIDE SEQUENCE [LARGE SCALE GENOMIC DNA]</scope>
    <source>
        <strain evidence="2">cv. Tanjil</strain>
        <tissue evidence="1">Whole plant</tissue>
    </source>
</reference>
<name>A0A4P1QQB5_LUPAN</name>
<dbReference type="AlphaFoldDB" id="A0A4P1QQB5"/>
<dbReference type="Proteomes" id="UP000188354">
    <property type="component" value="Chromosome LG19"/>
</dbReference>
<evidence type="ECO:0000313" key="1">
    <source>
        <dbReference type="EMBL" id="OIV92281.1"/>
    </source>
</evidence>
<sequence length="137" mass="15361">MHQHGQPDPITISVVAHQPRPIVAHQTWVAYDPRSALAHQHQLVLVHPFGLDKAHPFGLGEAYELAHRLDLGEAHQFGLGEACESRLDLAHQSWPSLVHQLVLAHRPKSICDAHQTQVPRSDSLIQGYNNWPIIQIN</sequence>
<gene>
    <name evidence="1" type="ORF">TanjilG_00299</name>
</gene>
<dbReference type="EMBL" id="CM007379">
    <property type="protein sequence ID" value="OIV92281.1"/>
    <property type="molecule type" value="Genomic_DNA"/>
</dbReference>
<proteinExistence type="predicted"/>